<protein>
    <submittedName>
        <fullName evidence="1">Uncharacterized protein</fullName>
    </submittedName>
</protein>
<dbReference type="Proteomes" id="UP000499080">
    <property type="component" value="Unassembled WGS sequence"/>
</dbReference>
<reference evidence="1 2" key="1">
    <citation type="journal article" date="2019" name="Sci. Rep.">
        <title>Orb-weaving spider Araneus ventricosus genome elucidates the spidroin gene catalogue.</title>
        <authorList>
            <person name="Kono N."/>
            <person name="Nakamura H."/>
            <person name="Ohtoshi R."/>
            <person name="Moran D.A.P."/>
            <person name="Shinohara A."/>
            <person name="Yoshida Y."/>
            <person name="Fujiwara M."/>
            <person name="Mori M."/>
            <person name="Tomita M."/>
            <person name="Arakawa K."/>
        </authorList>
    </citation>
    <scope>NUCLEOTIDE SEQUENCE [LARGE SCALE GENOMIC DNA]</scope>
</reference>
<proteinExistence type="predicted"/>
<accession>A0A4Y2IL84</accession>
<name>A0A4Y2IL84_ARAVE</name>
<gene>
    <name evidence="1" type="ORF">AVEN_274485_1</name>
</gene>
<evidence type="ECO:0000313" key="2">
    <source>
        <dbReference type="Proteomes" id="UP000499080"/>
    </source>
</evidence>
<sequence>MNGKVMKWKVDNSTVILDRFILIMAKSAVWILKRQQIKQYDTNMNAMIQTGEEIPKNLLDFSANFIFIKSNLLLITRFYFLMDSIGGLQEWHAVFVKLQWS</sequence>
<comment type="caution">
    <text evidence="1">The sequence shown here is derived from an EMBL/GenBank/DDBJ whole genome shotgun (WGS) entry which is preliminary data.</text>
</comment>
<dbReference type="AlphaFoldDB" id="A0A4Y2IL84"/>
<organism evidence="1 2">
    <name type="scientific">Araneus ventricosus</name>
    <name type="common">Orbweaver spider</name>
    <name type="synonym">Epeira ventricosa</name>
    <dbReference type="NCBI Taxonomy" id="182803"/>
    <lineage>
        <taxon>Eukaryota</taxon>
        <taxon>Metazoa</taxon>
        <taxon>Ecdysozoa</taxon>
        <taxon>Arthropoda</taxon>
        <taxon>Chelicerata</taxon>
        <taxon>Arachnida</taxon>
        <taxon>Araneae</taxon>
        <taxon>Araneomorphae</taxon>
        <taxon>Entelegynae</taxon>
        <taxon>Araneoidea</taxon>
        <taxon>Araneidae</taxon>
        <taxon>Araneus</taxon>
    </lineage>
</organism>
<keyword evidence="2" id="KW-1185">Reference proteome</keyword>
<dbReference type="EMBL" id="BGPR01002707">
    <property type="protein sequence ID" value="GBM77736.1"/>
    <property type="molecule type" value="Genomic_DNA"/>
</dbReference>
<evidence type="ECO:0000313" key="1">
    <source>
        <dbReference type="EMBL" id="GBM77736.1"/>
    </source>
</evidence>